<accession>A0A2Z4GGZ9</accession>
<protein>
    <submittedName>
        <fullName evidence="4">Alcohol dehydrogenase</fullName>
    </submittedName>
</protein>
<evidence type="ECO:0000313" key="4">
    <source>
        <dbReference type="EMBL" id="AWW00663.1"/>
    </source>
</evidence>
<dbReference type="Gene3D" id="3.90.180.10">
    <property type="entry name" value="Medium-chain alcohol dehydrogenases, catalytic domain"/>
    <property type="match status" value="1"/>
</dbReference>
<dbReference type="InterPro" id="IPR011032">
    <property type="entry name" value="GroES-like_sf"/>
</dbReference>
<evidence type="ECO:0000256" key="2">
    <source>
        <dbReference type="ARBA" id="ARBA00023002"/>
    </source>
</evidence>
<keyword evidence="5" id="KW-1185">Reference proteome</keyword>
<keyword evidence="2" id="KW-0560">Oxidoreductase</keyword>
<evidence type="ECO:0000256" key="1">
    <source>
        <dbReference type="ARBA" id="ARBA00022857"/>
    </source>
</evidence>
<dbReference type="GO" id="GO:0016651">
    <property type="term" value="F:oxidoreductase activity, acting on NAD(P)H"/>
    <property type="evidence" value="ECO:0007669"/>
    <property type="project" value="TreeGrafter"/>
</dbReference>
<dbReference type="GO" id="GO:0070402">
    <property type="term" value="F:NADPH binding"/>
    <property type="evidence" value="ECO:0007669"/>
    <property type="project" value="TreeGrafter"/>
</dbReference>
<dbReference type="SMART" id="SM00829">
    <property type="entry name" value="PKS_ER"/>
    <property type="match status" value="1"/>
</dbReference>
<dbReference type="InterPro" id="IPR013154">
    <property type="entry name" value="ADH-like_N"/>
</dbReference>
<evidence type="ECO:0000313" key="5">
    <source>
        <dbReference type="Proteomes" id="UP000249873"/>
    </source>
</evidence>
<dbReference type="Proteomes" id="UP000249873">
    <property type="component" value="Chromosome"/>
</dbReference>
<dbReference type="InterPro" id="IPR036291">
    <property type="entry name" value="NAD(P)-bd_dom_sf"/>
</dbReference>
<dbReference type="Pfam" id="PF00107">
    <property type="entry name" value="ADH_zinc_N"/>
    <property type="match status" value="1"/>
</dbReference>
<reference evidence="4 5" key="1">
    <citation type="submission" date="2018-05" db="EMBL/GenBank/DDBJ databases">
        <title>Complete genome sequence of Arcticibacterium luteifluviistationis SM1504T, a cytophagaceae bacterium isolated from Arctic surface seawater.</title>
        <authorList>
            <person name="Li Y."/>
            <person name="Qin Q.-L."/>
        </authorList>
    </citation>
    <scope>NUCLEOTIDE SEQUENCE [LARGE SCALE GENOMIC DNA]</scope>
    <source>
        <strain evidence="4 5">SM1504</strain>
    </source>
</reference>
<dbReference type="Pfam" id="PF08240">
    <property type="entry name" value="ADH_N"/>
    <property type="match status" value="1"/>
</dbReference>
<name>A0A2Z4GGZ9_9BACT</name>
<dbReference type="RefSeq" id="WP_111374029.1">
    <property type="nucleotide sequence ID" value="NZ_CP029480.1"/>
</dbReference>
<sequence>MQALHLVAPNTLELVELETPKATKKGQVLIKMAYSPINPADLAFLTGQYGIQKPYPVVPGFEGSGEVIASGGGFYANYLKGKKVACVASEQGDGTYAEYMLTDATKCVVLGDSVALEQGAMSFVNPLTAIELSEMALRGGYKGIVMSAAASALSAMVQYQAKKKGLSFAGVVRRQEQVDKLKARGVDYIANSSEENWQKGLTDWAKPQGKMLFLDAIGGGILPSQILGTLPIMSKMVIYGKLDLENDNIIDGRDFIFKEYEVSGYWLSKTASRKSFFQTMKDTRKVQAMLKDGFETDINAKFNVKDFAKAIETYTTQMSSGKVLFEL</sequence>
<dbReference type="OrthoDB" id="9787435at2"/>
<organism evidence="4 5">
    <name type="scientific">Arcticibacterium luteifluviistationis</name>
    <dbReference type="NCBI Taxonomy" id="1784714"/>
    <lineage>
        <taxon>Bacteria</taxon>
        <taxon>Pseudomonadati</taxon>
        <taxon>Bacteroidota</taxon>
        <taxon>Cytophagia</taxon>
        <taxon>Cytophagales</taxon>
        <taxon>Leadbetterellaceae</taxon>
        <taxon>Arcticibacterium</taxon>
    </lineage>
</organism>
<dbReference type="KEGG" id="als:DJ013_21735"/>
<dbReference type="InterPro" id="IPR020843">
    <property type="entry name" value="ER"/>
</dbReference>
<dbReference type="InterPro" id="IPR013149">
    <property type="entry name" value="ADH-like_C"/>
</dbReference>
<dbReference type="SUPFAM" id="SSF50129">
    <property type="entry name" value="GroES-like"/>
    <property type="match status" value="1"/>
</dbReference>
<dbReference type="PANTHER" id="PTHR48106">
    <property type="entry name" value="QUINONE OXIDOREDUCTASE PIG3-RELATED"/>
    <property type="match status" value="1"/>
</dbReference>
<dbReference type="Gene3D" id="3.40.50.720">
    <property type="entry name" value="NAD(P)-binding Rossmann-like Domain"/>
    <property type="match status" value="1"/>
</dbReference>
<dbReference type="EMBL" id="CP029480">
    <property type="protein sequence ID" value="AWW00663.1"/>
    <property type="molecule type" value="Genomic_DNA"/>
</dbReference>
<keyword evidence="1" id="KW-0521">NADP</keyword>
<proteinExistence type="predicted"/>
<evidence type="ECO:0000259" key="3">
    <source>
        <dbReference type="SMART" id="SM00829"/>
    </source>
</evidence>
<dbReference type="AlphaFoldDB" id="A0A2Z4GGZ9"/>
<gene>
    <name evidence="4" type="ORF">DJ013_21735</name>
</gene>
<dbReference type="PANTHER" id="PTHR48106:SF18">
    <property type="entry name" value="QUINONE OXIDOREDUCTASE PIG3"/>
    <property type="match status" value="1"/>
</dbReference>
<dbReference type="SUPFAM" id="SSF51735">
    <property type="entry name" value="NAD(P)-binding Rossmann-fold domains"/>
    <property type="match status" value="1"/>
</dbReference>
<feature type="domain" description="Enoyl reductase (ER)" evidence="3">
    <location>
        <begin position="7"/>
        <end position="238"/>
    </location>
</feature>